<dbReference type="InterPro" id="IPR036676">
    <property type="entry name" value="PurM-like_C_sf"/>
</dbReference>
<keyword evidence="5" id="KW-1185">Reference proteome</keyword>
<dbReference type="Proteomes" id="UP001079657">
    <property type="component" value="Unassembled WGS sequence"/>
</dbReference>
<dbReference type="PANTHER" id="PTHR30303">
    <property type="entry name" value="HYDROGENASE ISOENZYMES FORMATION PROTEIN HYPE"/>
    <property type="match status" value="1"/>
</dbReference>
<dbReference type="InterPro" id="IPR016188">
    <property type="entry name" value="PurM-like_N"/>
</dbReference>
<dbReference type="Pfam" id="PF02769">
    <property type="entry name" value="AIRS_C"/>
    <property type="match status" value="1"/>
</dbReference>
<comment type="caution">
    <text evidence="4">The sequence shown here is derived from an EMBL/GenBank/DDBJ whole genome shotgun (WGS) entry which is preliminary data.</text>
</comment>
<evidence type="ECO:0000259" key="2">
    <source>
        <dbReference type="Pfam" id="PF00586"/>
    </source>
</evidence>
<dbReference type="PIRSF" id="PIRSF005644">
    <property type="entry name" value="Hdrgns_mtr_HypE"/>
    <property type="match status" value="1"/>
</dbReference>
<dbReference type="Gene3D" id="3.30.1330.10">
    <property type="entry name" value="PurM-like, N-terminal domain"/>
    <property type="match status" value="1"/>
</dbReference>
<evidence type="ECO:0000259" key="3">
    <source>
        <dbReference type="Pfam" id="PF02769"/>
    </source>
</evidence>
<dbReference type="SUPFAM" id="SSF56042">
    <property type="entry name" value="PurM C-terminal domain-like"/>
    <property type="match status" value="1"/>
</dbReference>
<name>A0ABT4CKZ1_9CLOT</name>
<dbReference type="RefSeq" id="WP_268048084.1">
    <property type="nucleotide sequence ID" value="NZ_JAPQES010000001.1"/>
</dbReference>
<comment type="similarity">
    <text evidence="1">Belongs to the HypE family.</text>
</comment>
<evidence type="ECO:0000256" key="1">
    <source>
        <dbReference type="ARBA" id="ARBA00006243"/>
    </source>
</evidence>
<evidence type="ECO:0000313" key="5">
    <source>
        <dbReference type="Proteomes" id="UP001079657"/>
    </source>
</evidence>
<dbReference type="InterPro" id="IPR036921">
    <property type="entry name" value="PurM-like_N_sf"/>
</dbReference>
<dbReference type="InterPro" id="IPR010918">
    <property type="entry name" value="PurM-like_C_dom"/>
</dbReference>
<dbReference type="SUPFAM" id="SSF55326">
    <property type="entry name" value="PurM N-terminal domain-like"/>
    <property type="match status" value="1"/>
</dbReference>
<proteinExistence type="inferred from homology"/>
<organism evidence="4 5">
    <name type="scientific">Clostridium ganghwense</name>
    <dbReference type="NCBI Taxonomy" id="312089"/>
    <lineage>
        <taxon>Bacteria</taxon>
        <taxon>Bacillati</taxon>
        <taxon>Bacillota</taxon>
        <taxon>Clostridia</taxon>
        <taxon>Eubacteriales</taxon>
        <taxon>Clostridiaceae</taxon>
        <taxon>Clostridium</taxon>
    </lineage>
</organism>
<gene>
    <name evidence="4" type="ORF">OXH55_03610</name>
</gene>
<sequence>MKIGKLEWADLHKIITGNKSVRREDVRIRSAIGEDCSVMNFGDYECVMSTDPITGAENNIGKLAVHINCNDVASCGVEPAGLLVTILVPPHAELKDIENIMKEIDDETKKLNVEILGGHTEITDAVNRIVISCTVIGKTKKDMAVATSGATIGDDIIVTKKLCLEGTSIVVNDYYEKVKQILSEQEIEEARRYIEKLSVIKEGKISGEFGVNSMHDITEGGVLGALWEVAEGSSVGFKIYKEKLPVSYITKKICELFSIDPLRFISSGSMLITCSNGKKLVEKLKENGIEASIVGNITNKDRVIVEENEESIVSPPERDELFKIG</sequence>
<feature type="domain" description="PurM-like N-terminal" evidence="2">
    <location>
        <begin position="33"/>
        <end position="138"/>
    </location>
</feature>
<evidence type="ECO:0000313" key="4">
    <source>
        <dbReference type="EMBL" id="MCY6369714.1"/>
    </source>
</evidence>
<protein>
    <submittedName>
        <fullName evidence="4">AIR synthase family protein</fullName>
    </submittedName>
</protein>
<dbReference type="CDD" id="cd06061">
    <property type="entry name" value="PurM-like1"/>
    <property type="match status" value="1"/>
</dbReference>
<dbReference type="EMBL" id="JAPQES010000001">
    <property type="protein sequence ID" value="MCY6369714.1"/>
    <property type="molecule type" value="Genomic_DNA"/>
</dbReference>
<feature type="domain" description="PurM-like C-terminal" evidence="3">
    <location>
        <begin position="153"/>
        <end position="305"/>
    </location>
</feature>
<dbReference type="Gene3D" id="3.90.650.10">
    <property type="entry name" value="PurM-like C-terminal domain"/>
    <property type="match status" value="1"/>
</dbReference>
<accession>A0ABT4CKZ1</accession>
<dbReference type="Pfam" id="PF00586">
    <property type="entry name" value="AIRS"/>
    <property type="match status" value="1"/>
</dbReference>
<dbReference type="InterPro" id="IPR011854">
    <property type="entry name" value="HypE"/>
</dbReference>
<reference evidence="4" key="1">
    <citation type="submission" date="2022-12" db="EMBL/GenBank/DDBJ databases">
        <authorList>
            <person name="Wang J."/>
        </authorList>
    </citation>
    <scope>NUCLEOTIDE SEQUENCE</scope>
    <source>
        <strain evidence="4">HY-42-06</strain>
    </source>
</reference>
<dbReference type="PANTHER" id="PTHR30303:SF4">
    <property type="entry name" value="HYDROGENASE EXPRESSION_FORMATION PROTEIN HYPE"/>
    <property type="match status" value="1"/>
</dbReference>